<dbReference type="Proteomes" id="UP000006794">
    <property type="component" value="Chromosome"/>
</dbReference>
<dbReference type="KEGG" id="hxa:Halxa_1327"/>
<dbReference type="RefSeq" id="WP_013878857.1">
    <property type="nucleotide sequence ID" value="NC_015666.1"/>
</dbReference>
<organism evidence="1 2">
    <name type="scientific">Halopiger xanaduensis (strain DSM 18323 / JCM 14033 / SH-6)</name>
    <dbReference type="NCBI Taxonomy" id="797210"/>
    <lineage>
        <taxon>Archaea</taxon>
        <taxon>Methanobacteriati</taxon>
        <taxon>Methanobacteriota</taxon>
        <taxon>Stenosarchaea group</taxon>
        <taxon>Halobacteria</taxon>
        <taxon>Halobacteriales</taxon>
        <taxon>Natrialbaceae</taxon>
        <taxon>Halopiger</taxon>
    </lineage>
</organism>
<protein>
    <submittedName>
        <fullName evidence="1">Uncharacterized protein</fullName>
    </submittedName>
</protein>
<proteinExistence type="predicted"/>
<gene>
    <name evidence="1" type="ordered locus">Halxa_1327</name>
</gene>
<dbReference type="AlphaFoldDB" id="F8DBY4"/>
<dbReference type="EMBL" id="CP002839">
    <property type="protein sequence ID" value="AEH35960.1"/>
    <property type="molecule type" value="Genomic_DNA"/>
</dbReference>
<keyword evidence="2" id="KW-1185">Reference proteome</keyword>
<name>F8DBY4_HALXS</name>
<evidence type="ECO:0000313" key="1">
    <source>
        <dbReference type="EMBL" id="AEH35960.1"/>
    </source>
</evidence>
<evidence type="ECO:0000313" key="2">
    <source>
        <dbReference type="Proteomes" id="UP000006794"/>
    </source>
</evidence>
<dbReference type="HOGENOM" id="CLU_2079389_0_0_2"/>
<accession>F8DBY4</accession>
<sequence length="117" mass="13254">MDNRSTSAGIFLRFYDEDGELIEEFTSDNLPIPNEGEEILLTNITFKEFEGEEMDDDIEMNSFGSYEITEISKQYSKVSVENPDGELEIENSPSIIVDIYTKELGYSDDSADDNIEG</sequence>
<reference evidence="1 2" key="1">
    <citation type="journal article" date="2012" name="Stand. Genomic Sci.">
        <title>Complete genome sequence of Halopiger xanaduensis type strain (SH-6(T)).</title>
        <authorList>
            <person name="Anderson I."/>
            <person name="Tindall B.J."/>
            <person name="Rohde M."/>
            <person name="Lucas S."/>
            <person name="Han J."/>
            <person name="Lapidus A."/>
            <person name="Cheng J.F."/>
            <person name="Goodwin L."/>
            <person name="Pitluck S."/>
            <person name="Peters L."/>
            <person name="Pati A."/>
            <person name="Mikhailova N."/>
            <person name="Pagani I."/>
            <person name="Teshima H."/>
            <person name="Han C."/>
            <person name="Tapia R."/>
            <person name="Land M."/>
            <person name="Woyke T."/>
            <person name="Klenk H.P."/>
            <person name="Kyrpides N."/>
            <person name="Ivanova N."/>
        </authorList>
    </citation>
    <scope>NUCLEOTIDE SEQUENCE [LARGE SCALE GENOMIC DNA]</scope>
    <source>
        <strain evidence="2">DSM 18323 / JCM 14033 / SH-6</strain>
    </source>
</reference>
<dbReference type="GeneID" id="41386177"/>